<dbReference type="FunFam" id="2.130.10.10:FF:000236">
    <property type="entry name" value="Polyubiquitin binding protein (Doa1/Ufd3)"/>
    <property type="match status" value="1"/>
</dbReference>
<dbReference type="InterPro" id="IPR013535">
    <property type="entry name" value="PUL_dom"/>
</dbReference>
<dbReference type="PROSITE" id="PS51396">
    <property type="entry name" value="PUL"/>
    <property type="match status" value="1"/>
</dbReference>
<dbReference type="CDD" id="cd00200">
    <property type="entry name" value="WD40"/>
    <property type="match status" value="1"/>
</dbReference>
<dbReference type="PANTHER" id="PTHR19849:SF0">
    <property type="entry name" value="PHOSPHOLIPASE A-2-ACTIVATING PROTEIN"/>
    <property type="match status" value="1"/>
</dbReference>
<dbReference type="SMART" id="SM00320">
    <property type="entry name" value="WD40"/>
    <property type="match status" value="6"/>
</dbReference>
<dbReference type="PRINTS" id="PR00320">
    <property type="entry name" value="GPROTEINBRPT"/>
</dbReference>
<dbReference type="Pfam" id="PF09070">
    <property type="entry name" value="PFU"/>
    <property type="match status" value="1"/>
</dbReference>
<dbReference type="InterPro" id="IPR020472">
    <property type="entry name" value="WD40_PAC1"/>
</dbReference>
<dbReference type="EMBL" id="ML996701">
    <property type="protein sequence ID" value="KAF2397991.1"/>
    <property type="molecule type" value="Genomic_DNA"/>
</dbReference>
<evidence type="ECO:0000313" key="9">
    <source>
        <dbReference type="EMBL" id="KAF2397991.1"/>
    </source>
</evidence>
<dbReference type="PANTHER" id="PTHR19849">
    <property type="entry name" value="PHOSPHOLIPASE A-2-ACTIVATING PROTEIN"/>
    <property type="match status" value="1"/>
</dbReference>
<dbReference type="Gene3D" id="3.10.20.870">
    <property type="entry name" value="PFU (PLAA family ubiquitin binding), C-terminal domain"/>
    <property type="match status" value="1"/>
</dbReference>
<dbReference type="Gene3D" id="1.25.10.10">
    <property type="entry name" value="Leucine-rich Repeat Variant"/>
    <property type="match status" value="1"/>
</dbReference>
<proteinExistence type="predicted"/>
<dbReference type="GO" id="GO:0043161">
    <property type="term" value="P:proteasome-mediated ubiquitin-dependent protein catabolic process"/>
    <property type="evidence" value="ECO:0007669"/>
    <property type="project" value="TreeGrafter"/>
</dbReference>
<dbReference type="Proteomes" id="UP000799640">
    <property type="component" value="Unassembled WGS sequence"/>
</dbReference>
<evidence type="ECO:0000256" key="4">
    <source>
        <dbReference type="ARBA" id="ARBA00022737"/>
    </source>
</evidence>
<keyword evidence="10" id="KW-1185">Reference proteome</keyword>
<dbReference type="PROSITE" id="PS50294">
    <property type="entry name" value="WD_REPEATS_REGION"/>
    <property type="match status" value="2"/>
</dbReference>
<dbReference type="GO" id="GO:0043130">
    <property type="term" value="F:ubiquitin binding"/>
    <property type="evidence" value="ECO:0007669"/>
    <property type="project" value="TreeGrafter"/>
</dbReference>
<feature type="domain" description="PFU" evidence="7">
    <location>
        <begin position="369"/>
        <end position="465"/>
    </location>
</feature>
<dbReference type="SUPFAM" id="SSF50978">
    <property type="entry name" value="WD40 repeat-like"/>
    <property type="match status" value="1"/>
</dbReference>
<dbReference type="InterPro" id="IPR036322">
    <property type="entry name" value="WD40_repeat_dom_sf"/>
</dbReference>
<evidence type="ECO:0000256" key="2">
    <source>
        <dbReference type="ARBA" id="ARBA00022490"/>
    </source>
</evidence>
<dbReference type="InterPro" id="IPR015155">
    <property type="entry name" value="PFU"/>
</dbReference>
<evidence type="ECO:0000313" key="10">
    <source>
        <dbReference type="Proteomes" id="UP000799640"/>
    </source>
</evidence>
<evidence type="ECO:0000259" key="8">
    <source>
        <dbReference type="PROSITE" id="PS51396"/>
    </source>
</evidence>
<dbReference type="InterPro" id="IPR015943">
    <property type="entry name" value="WD40/YVTN_repeat-like_dom_sf"/>
</dbReference>
<feature type="domain" description="PUL" evidence="8">
    <location>
        <begin position="497"/>
        <end position="776"/>
    </location>
</feature>
<dbReference type="Pfam" id="PF08324">
    <property type="entry name" value="PUL"/>
    <property type="match status" value="1"/>
</dbReference>
<dbReference type="Gene3D" id="2.130.10.10">
    <property type="entry name" value="YVTN repeat-like/Quinoprotein amine dehydrogenase"/>
    <property type="match status" value="1"/>
</dbReference>
<evidence type="ECO:0000256" key="3">
    <source>
        <dbReference type="ARBA" id="ARBA00022574"/>
    </source>
</evidence>
<feature type="repeat" description="WD" evidence="5">
    <location>
        <begin position="230"/>
        <end position="261"/>
    </location>
</feature>
<evidence type="ECO:0000256" key="5">
    <source>
        <dbReference type="PROSITE-ProRule" id="PRU00221"/>
    </source>
</evidence>
<dbReference type="GO" id="GO:0010992">
    <property type="term" value="P:ubiquitin recycling"/>
    <property type="evidence" value="ECO:0007669"/>
    <property type="project" value="TreeGrafter"/>
</dbReference>
<protein>
    <submittedName>
        <fullName evidence="9">Polyubiquitin binding protein-like protein</fullName>
    </submittedName>
</protein>
<dbReference type="InterPro" id="IPR001680">
    <property type="entry name" value="WD40_rpt"/>
</dbReference>
<name>A0A6G1HQ09_9PEZI</name>
<evidence type="ECO:0000256" key="6">
    <source>
        <dbReference type="SAM" id="MobiDB-lite"/>
    </source>
</evidence>
<dbReference type="GO" id="GO:0005634">
    <property type="term" value="C:nucleus"/>
    <property type="evidence" value="ECO:0007669"/>
    <property type="project" value="TreeGrafter"/>
</dbReference>
<reference evidence="9" key="1">
    <citation type="journal article" date="2020" name="Stud. Mycol.">
        <title>101 Dothideomycetes genomes: a test case for predicting lifestyles and emergence of pathogens.</title>
        <authorList>
            <person name="Haridas S."/>
            <person name="Albert R."/>
            <person name="Binder M."/>
            <person name="Bloem J."/>
            <person name="Labutti K."/>
            <person name="Salamov A."/>
            <person name="Andreopoulos B."/>
            <person name="Baker S."/>
            <person name="Barry K."/>
            <person name="Bills G."/>
            <person name="Bluhm B."/>
            <person name="Cannon C."/>
            <person name="Castanera R."/>
            <person name="Culley D."/>
            <person name="Daum C."/>
            <person name="Ezra D."/>
            <person name="Gonzalez J."/>
            <person name="Henrissat B."/>
            <person name="Kuo A."/>
            <person name="Liang C."/>
            <person name="Lipzen A."/>
            <person name="Lutzoni F."/>
            <person name="Magnuson J."/>
            <person name="Mondo S."/>
            <person name="Nolan M."/>
            <person name="Ohm R."/>
            <person name="Pangilinan J."/>
            <person name="Park H.-J."/>
            <person name="Ramirez L."/>
            <person name="Alfaro M."/>
            <person name="Sun H."/>
            <person name="Tritt A."/>
            <person name="Yoshinaga Y."/>
            <person name="Zwiers L.-H."/>
            <person name="Turgeon B."/>
            <person name="Goodwin S."/>
            <person name="Spatafora J."/>
            <person name="Crous P."/>
            <person name="Grigoriev I."/>
        </authorList>
    </citation>
    <scope>NUCLEOTIDE SEQUENCE</scope>
    <source>
        <strain evidence="9">CBS 262.69</strain>
    </source>
</reference>
<feature type="region of interest" description="Disordered" evidence="6">
    <location>
        <begin position="461"/>
        <end position="496"/>
    </location>
</feature>
<keyword evidence="4" id="KW-0677">Repeat</keyword>
<dbReference type="PROSITE" id="PS50082">
    <property type="entry name" value="WD_REPEATS_2"/>
    <property type="match status" value="3"/>
</dbReference>
<dbReference type="Pfam" id="PF00400">
    <property type="entry name" value="WD40"/>
    <property type="match status" value="4"/>
</dbReference>
<evidence type="ECO:0000256" key="1">
    <source>
        <dbReference type="ARBA" id="ARBA00004496"/>
    </source>
</evidence>
<dbReference type="InterPro" id="IPR011989">
    <property type="entry name" value="ARM-like"/>
</dbReference>
<dbReference type="GO" id="GO:0005737">
    <property type="term" value="C:cytoplasm"/>
    <property type="evidence" value="ECO:0007669"/>
    <property type="project" value="UniProtKB-SubCell"/>
</dbReference>
<keyword evidence="2" id="KW-0963">Cytoplasm</keyword>
<dbReference type="AlphaFoldDB" id="A0A6G1HQ09"/>
<comment type="subcellular location">
    <subcellularLocation>
        <location evidence="1">Cytoplasm</location>
    </subcellularLocation>
</comment>
<organism evidence="9 10">
    <name type="scientific">Trichodelitschia bisporula</name>
    <dbReference type="NCBI Taxonomy" id="703511"/>
    <lineage>
        <taxon>Eukaryota</taxon>
        <taxon>Fungi</taxon>
        <taxon>Dikarya</taxon>
        <taxon>Ascomycota</taxon>
        <taxon>Pezizomycotina</taxon>
        <taxon>Dothideomycetes</taxon>
        <taxon>Dothideomycetes incertae sedis</taxon>
        <taxon>Phaeotrichales</taxon>
        <taxon>Phaeotrichaceae</taxon>
        <taxon>Trichodelitschia</taxon>
    </lineage>
</organism>
<keyword evidence="3 5" id="KW-0853">WD repeat</keyword>
<accession>A0A6G1HQ09</accession>
<feature type="repeat" description="WD" evidence="5">
    <location>
        <begin position="105"/>
        <end position="137"/>
    </location>
</feature>
<dbReference type="InterPro" id="IPR038122">
    <property type="entry name" value="PFU_sf"/>
</dbReference>
<dbReference type="PROSITE" id="PS51394">
    <property type="entry name" value="PFU"/>
    <property type="match status" value="1"/>
</dbReference>
<feature type="repeat" description="WD" evidence="5">
    <location>
        <begin position="10"/>
        <end position="42"/>
    </location>
</feature>
<dbReference type="OrthoDB" id="10265988at2759"/>
<sequence>MSEFKLSASLEGHEDDVRSVAFPDSTFVLTASRDTTVRLWKLLSPKPPTYDCSLASNGTSFVNSVAFVPPTSKYPDGLIVSGGRDAIIEARQPGRPPQDNAEALLLGHSGNVCALEVGEDGTIVSGSWDTEARVWTIGKWEQSVVLQGHQASVWAVSIYDKETILTGSADKSIHIYHPSGKLLRKINAPDIVRALAKLPPGHWSNADFASAGNDGAISLWRLDGRRVGQLLGHDSFIYSLTTLPSGEIVSAGEDRTVRIWNKGRAVQVITHPAISVWTVAACAQNGDIVTGSSDRIARVFSRVEERHAAPNVLAEFDEAVKASAIPEQALGGINKTDLPGPEFLTSKSGTKEGQVQMIKMGDGSIAAYQWSQAVRQWVNVGTVVDAAAGSGRKISYEGKDWDYVFDVDIEDGKPPLKLPYNATQNPYEVAQKFITDNELPITYLDQVANFIITNSQGATIGQSTQATHAPGSDPWGTESRYRPGDAGAPPAQLPRPKMLPQTQYLTIATANHRMIQKKIEEFNTAFLKENRKDVALQPPDLEVLAATIKQLESASVKPDTSTPILTKGIDIAVNLATRWPADRRLPGLDLLRLLTAASATTVSHTSSGDTTLIDALIESEVFAPDAPVNNTMLAVRALANLFNTEEGRTLMDGSFEAVHTAVGSLSKSGNRNLLIALTTLYVNYAVLAVAGGDAGIGPGADRAVTLLDEVSRIVAHATDSEALYRALVAAGTLLALGRDFRDLAMEALDFEKVLARAEKVGVEPRIKNVIREIRDELA</sequence>
<gene>
    <name evidence="9" type="ORF">EJ06DRAFT_513770</name>
</gene>
<evidence type="ECO:0000259" key="7">
    <source>
        <dbReference type="PROSITE" id="PS51394"/>
    </source>
</evidence>